<proteinExistence type="predicted"/>
<dbReference type="SUPFAM" id="SSF63829">
    <property type="entry name" value="Calcium-dependent phosphotriesterase"/>
    <property type="match status" value="1"/>
</dbReference>
<dbReference type="PROSITE" id="PS51318">
    <property type="entry name" value="TAT"/>
    <property type="match status" value="1"/>
</dbReference>
<reference evidence="1 2" key="1">
    <citation type="journal article" date="2014" name="Genome Announc.">
        <title>Genome Sequence of Bacillus simplex Strain P558, Isolated from a Human Fecal Sample.</title>
        <authorList>
            <person name="Croce O."/>
            <person name="Hugon P."/>
            <person name="Lagier J.C."/>
            <person name="Bibi F."/>
            <person name="Robert C."/>
            <person name="Azhar E.I."/>
            <person name="Raoult D."/>
            <person name="Fournier P.E."/>
        </authorList>
    </citation>
    <scope>NUCLEOTIDE SEQUENCE [LARGE SCALE GENOMIC DNA]</scope>
    <source>
        <strain evidence="1 2">P558</strain>
    </source>
</reference>
<dbReference type="InterPro" id="IPR015943">
    <property type="entry name" value="WD40/YVTN_repeat-like_dom_sf"/>
</dbReference>
<dbReference type="InterPro" id="IPR008557">
    <property type="entry name" value="PhoX"/>
</dbReference>
<evidence type="ECO:0008006" key="3">
    <source>
        <dbReference type="Google" id="ProtNLM"/>
    </source>
</evidence>
<dbReference type="Gene3D" id="2.130.10.10">
    <property type="entry name" value="YVTN repeat-like/Quinoprotein amine dehydrogenase"/>
    <property type="match status" value="1"/>
</dbReference>
<protein>
    <recommendedName>
        <fullName evidence="3">DUF839 domain-containing protein</fullName>
    </recommendedName>
</protein>
<name>A0AAN2TSH1_9BACI</name>
<dbReference type="InterPro" id="IPR006311">
    <property type="entry name" value="TAT_signal"/>
</dbReference>
<organism evidence="1 2">
    <name type="scientific">Peribacillus simplex</name>
    <dbReference type="NCBI Taxonomy" id="1478"/>
    <lineage>
        <taxon>Bacteria</taxon>
        <taxon>Bacillati</taxon>
        <taxon>Bacillota</taxon>
        <taxon>Bacilli</taxon>
        <taxon>Bacillales</taxon>
        <taxon>Bacillaceae</taxon>
        <taxon>Peribacillus</taxon>
    </lineage>
</organism>
<evidence type="ECO:0000313" key="2">
    <source>
        <dbReference type="Proteomes" id="UP000182110"/>
    </source>
</evidence>
<dbReference type="AlphaFoldDB" id="A0AAN2TSH1"/>
<dbReference type="Pfam" id="PF05787">
    <property type="entry name" value="PhoX"/>
    <property type="match status" value="1"/>
</dbReference>
<accession>A0AAN2TSH1</accession>
<comment type="caution">
    <text evidence="1">The sequence shown here is derived from an EMBL/GenBank/DDBJ whole genome shotgun (WGS) entry which is preliminary data.</text>
</comment>
<sequence length="515" mass="55841">MSLTEHLKCSVNFEGRVCYKEYSTPQKDFLEVMLMKSSNSGLNRRNFLKVGGMSTLALALGSTGIFSLAGATKGFAADSSKPTSGFGGYGPLVKDPNGVLDLPRGFHYKMLSKTGDIMPNGDLVPSAHDGMAAYKGEKGTTILVRNHENGTNSDYPVNGKKPWSAGAAGGTTTIIVGQNNKVIDQYVSSSGTIRNCAGGATTWGTWLTMEETRDMGHGFVFEVNPLDPENEMSRTPIRDMGYFSHEAGHVDPSTGIWYLTEDASPSFLYRFTPHDRSQKLGSLQKGGILEAAAIDELPAAAASQFSTEQKFGVVWKKLNPEIAQQDAKDKGCIQFSRLEGAYFSEGTLWFDDTSAGSAHLGRVYRYTPATNNLELFYESTDKNDLEAPDNITITPWGDLWIAEDGGGNDRIVGLTPEGNIYTFAENMMNGSEFAGPTFAPDGNTFFVNMQTPGITFAIWGPFARRNSTRRRAMNQALPPASLAPVVSDKLTAFAEEQGMSILEAAALERHGMPIL</sequence>
<keyword evidence="2" id="KW-1185">Reference proteome</keyword>
<dbReference type="PANTHER" id="PTHR35399:SF4">
    <property type="entry name" value="MEMBRANE PROTEIN"/>
    <property type="match status" value="1"/>
</dbReference>
<dbReference type="PANTHER" id="PTHR35399">
    <property type="entry name" value="SLR8030 PROTEIN"/>
    <property type="match status" value="1"/>
</dbReference>
<gene>
    <name evidence="1" type="ORF">BN1180_02359</name>
</gene>
<dbReference type="EMBL" id="CCXW01000001">
    <property type="protein sequence ID" value="CEG32202.1"/>
    <property type="molecule type" value="Genomic_DNA"/>
</dbReference>
<dbReference type="Proteomes" id="UP000182110">
    <property type="component" value="Unassembled WGS sequence"/>
</dbReference>
<evidence type="ECO:0000313" key="1">
    <source>
        <dbReference type="EMBL" id="CEG32202.1"/>
    </source>
</evidence>